<proteinExistence type="predicted"/>
<dbReference type="EMBL" id="ASPP01033528">
    <property type="protein sequence ID" value="ETO03359.1"/>
    <property type="molecule type" value="Genomic_DNA"/>
</dbReference>
<name>X6LP35_RETFI</name>
<feature type="domain" description="tRNA-specific 2-thiouridylase MnmA-like central" evidence="2">
    <location>
        <begin position="10"/>
        <end position="77"/>
    </location>
</feature>
<dbReference type="Pfam" id="PF20258">
    <property type="entry name" value="tRNA_Me_trans_C"/>
    <property type="match status" value="1"/>
</dbReference>
<sequence length="178" mass="20870">MLVPKNFPIFLEEFIDVKNGDVVYVNNDTRLKLNMQHKGVAFYTIGQRIPYIEKPFHLDKLYVIDKDIINNVLFVGKYNHYKLFSTCVYVHITQWHWLSESHKHSFLNSVNKCVLWQGFSRCRLPQDLIQTKVSFAMYSEWVKFQMDKPVRAPTVGQFVVFYDDNICVGSGPIAKTVK</sequence>
<dbReference type="PANTHER" id="PTHR11933:SF5">
    <property type="entry name" value="MITOCHONDRIAL TRNA-SPECIFIC 2-THIOURIDYLASE 1"/>
    <property type="match status" value="1"/>
</dbReference>
<keyword evidence="4" id="KW-1185">Reference proteome</keyword>
<feature type="domain" description="tRNA-specific 2-thiouridylase MnmA-like C-terminal" evidence="1">
    <location>
        <begin position="92"/>
        <end position="173"/>
    </location>
</feature>
<dbReference type="GO" id="GO:0002143">
    <property type="term" value="P:tRNA wobble position uridine thiolation"/>
    <property type="evidence" value="ECO:0007669"/>
    <property type="project" value="TreeGrafter"/>
</dbReference>
<accession>X6LP35</accession>
<evidence type="ECO:0000259" key="2">
    <source>
        <dbReference type="Pfam" id="PF20259"/>
    </source>
</evidence>
<protein>
    <submittedName>
        <fullName evidence="3">tRNA (5-methylaminomethyl-2-thiouridylate)-methyltransferase</fullName>
    </submittedName>
</protein>
<dbReference type="InterPro" id="IPR046884">
    <property type="entry name" value="MnmA-like_central"/>
</dbReference>
<dbReference type="Gene3D" id="2.30.30.280">
    <property type="entry name" value="Adenine nucleotide alpha hydrolases-like domains"/>
    <property type="match status" value="1"/>
</dbReference>
<dbReference type="GO" id="GO:0008168">
    <property type="term" value="F:methyltransferase activity"/>
    <property type="evidence" value="ECO:0007669"/>
    <property type="project" value="UniProtKB-KW"/>
</dbReference>
<dbReference type="Gene3D" id="2.40.30.10">
    <property type="entry name" value="Translation factors"/>
    <property type="match status" value="1"/>
</dbReference>
<dbReference type="Proteomes" id="UP000023152">
    <property type="component" value="Unassembled WGS sequence"/>
</dbReference>
<dbReference type="GO" id="GO:0016783">
    <property type="term" value="F:sulfurtransferase activity"/>
    <property type="evidence" value="ECO:0007669"/>
    <property type="project" value="InterPro"/>
</dbReference>
<evidence type="ECO:0000313" key="3">
    <source>
        <dbReference type="EMBL" id="ETO03359.1"/>
    </source>
</evidence>
<dbReference type="InterPro" id="IPR023382">
    <property type="entry name" value="MnmA-like_central_sf"/>
</dbReference>
<comment type="caution">
    <text evidence="3">The sequence shown here is derived from an EMBL/GenBank/DDBJ whole genome shotgun (WGS) entry which is preliminary data.</text>
</comment>
<dbReference type="AlphaFoldDB" id="X6LP35"/>
<dbReference type="OrthoDB" id="3685at2759"/>
<dbReference type="GO" id="GO:0032259">
    <property type="term" value="P:methylation"/>
    <property type="evidence" value="ECO:0007669"/>
    <property type="project" value="UniProtKB-KW"/>
</dbReference>
<evidence type="ECO:0000259" key="1">
    <source>
        <dbReference type="Pfam" id="PF20258"/>
    </source>
</evidence>
<dbReference type="PANTHER" id="PTHR11933">
    <property type="entry name" value="TRNA 5-METHYLAMINOMETHYL-2-THIOURIDYLATE -METHYLTRANSFERASE"/>
    <property type="match status" value="1"/>
</dbReference>
<reference evidence="3 4" key="1">
    <citation type="journal article" date="2013" name="Curr. Biol.">
        <title>The Genome of the Foraminiferan Reticulomyxa filosa.</title>
        <authorList>
            <person name="Glockner G."/>
            <person name="Hulsmann N."/>
            <person name="Schleicher M."/>
            <person name="Noegel A.A."/>
            <person name="Eichinger L."/>
            <person name="Gallinger C."/>
            <person name="Pawlowski J."/>
            <person name="Sierra R."/>
            <person name="Euteneuer U."/>
            <person name="Pillet L."/>
            <person name="Moustafa A."/>
            <person name="Platzer M."/>
            <person name="Groth M."/>
            <person name="Szafranski K."/>
            <person name="Schliwa M."/>
        </authorList>
    </citation>
    <scope>NUCLEOTIDE SEQUENCE [LARGE SCALE GENOMIC DNA]</scope>
</reference>
<organism evidence="3 4">
    <name type="scientific">Reticulomyxa filosa</name>
    <dbReference type="NCBI Taxonomy" id="46433"/>
    <lineage>
        <taxon>Eukaryota</taxon>
        <taxon>Sar</taxon>
        <taxon>Rhizaria</taxon>
        <taxon>Retaria</taxon>
        <taxon>Foraminifera</taxon>
        <taxon>Monothalamids</taxon>
        <taxon>Reticulomyxidae</taxon>
        <taxon>Reticulomyxa</taxon>
    </lineage>
</organism>
<dbReference type="Pfam" id="PF20259">
    <property type="entry name" value="tRNA_Me_trans_M"/>
    <property type="match status" value="1"/>
</dbReference>
<keyword evidence="3" id="KW-0489">Methyltransferase</keyword>
<dbReference type="InterPro" id="IPR046885">
    <property type="entry name" value="MnmA-like_C"/>
</dbReference>
<keyword evidence="3" id="KW-0808">Transferase</keyword>
<evidence type="ECO:0000313" key="4">
    <source>
        <dbReference type="Proteomes" id="UP000023152"/>
    </source>
</evidence>
<gene>
    <name evidence="3" type="ORF">RFI_34050</name>
</gene>